<dbReference type="AlphaFoldDB" id="R0LM37"/>
<reference evidence="2" key="1">
    <citation type="journal article" date="2013" name="Nat. Genet.">
        <title>The duck genome and transcriptome provide insight into an avian influenza virus reservoir species.</title>
        <authorList>
            <person name="Huang Y."/>
            <person name="Li Y."/>
            <person name="Burt D.W."/>
            <person name="Chen H."/>
            <person name="Zhang Y."/>
            <person name="Qian W."/>
            <person name="Kim H."/>
            <person name="Gan S."/>
            <person name="Zhao Y."/>
            <person name="Li J."/>
            <person name="Yi K."/>
            <person name="Feng H."/>
            <person name="Zhu P."/>
            <person name="Li B."/>
            <person name="Liu Q."/>
            <person name="Fairley S."/>
            <person name="Magor K.E."/>
            <person name="Du Z."/>
            <person name="Hu X."/>
            <person name="Goodman L."/>
            <person name="Tafer H."/>
            <person name="Vignal A."/>
            <person name="Lee T."/>
            <person name="Kim K.W."/>
            <person name="Sheng Z."/>
            <person name="An Y."/>
            <person name="Searle S."/>
            <person name="Herrero J."/>
            <person name="Groenen M.A."/>
            <person name="Crooijmans R.P."/>
            <person name="Faraut T."/>
            <person name="Cai Q."/>
            <person name="Webster R.G."/>
            <person name="Aldridge J.R."/>
            <person name="Warren W.C."/>
            <person name="Bartschat S."/>
            <person name="Kehr S."/>
            <person name="Marz M."/>
            <person name="Stadler P.F."/>
            <person name="Smith J."/>
            <person name="Kraus R.H."/>
            <person name="Zhao Y."/>
            <person name="Ren L."/>
            <person name="Fei J."/>
            <person name="Morisson M."/>
            <person name="Kaiser P."/>
            <person name="Griffin D.K."/>
            <person name="Rao M."/>
            <person name="Pitel F."/>
            <person name="Wang J."/>
            <person name="Li N."/>
        </authorList>
    </citation>
    <scope>NUCLEOTIDE SEQUENCE [LARGE SCALE GENOMIC DNA]</scope>
</reference>
<name>R0LM37_ANAPL</name>
<proteinExistence type="predicted"/>
<organism evidence="1 2">
    <name type="scientific">Anas platyrhynchos</name>
    <name type="common">Mallard</name>
    <name type="synonym">Anas boschas</name>
    <dbReference type="NCBI Taxonomy" id="8839"/>
    <lineage>
        <taxon>Eukaryota</taxon>
        <taxon>Metazoa</taxon>
        <taxon>Chordata</taxon>
        <taxon>Craniata</taxon>
        <taxon>Vertebrata</taxon>
        <taxon>Euteleostomi</taxon>
        <taxon>Archelosauria</taxon>
        <taxon>Archosauria</taxon>
        <taxon>Dinosauria</taxon>
        <taxon>Saurischia</taxon>
        <taxon>Theropoda</taxon>
        <taxon>Coelurosauria</taxon>
        <taxon>Aves</taxon>
        <taxon>Neognathae</taxon>
        <taxon>Galloanserae</taxon>
        <taxon>Anseriformes</taxon>
        <taxon>Anatidae</taxon>
        <taxon>Anatinae</taxon>
        <taxon>Anas</taxon>
    </lineage>
</organism>
<dbReference type="Proteomes" id="UP000296049">
    <property type="component" value="Unassembled WGS sequence"/>
</dbReference>
<sequence length="240" mass="26824">MVHVDMTTMTWNYIFICDSELRTRAAQSAAKHFCDINALISRSQDLDRRDSCGWSCSSIRVPKLAMVYHCQQVHAMQPMATTHCLVDQNKSCWHTNSVLPVLNAAVGSVLHEVNGTSRNVFWKASGCICTLDTLSSSAYDTTEFHGTAKNHRYFCAEEHVVSEWSKAPTTTTYATYTCLHDALLHLRNGIKSAFLTVPGPSTEKDLRKYVQLILHGQLQAIFGAAQSRCGLTTYKSKLEK</sequence>
<keyword evidence="2" id="KW-1185">Reference proteome</keyword>
<protein>
    <submittedName>
        <fullName evidence="1">Uncharacterized protein</fullName>
    </submittedName>
</protein>
<gene>
    <name evidence="1" type="ORF">Anapl_06718</name>
</gene>
<evidence type="ECO:0000313" key="1">
    <source>
        <dbReference type="EMBL" id="EOB06774.1"/>
    </source>
</evidence>
<dbReference type="EMBL" id="KB742582">
    <property type="protein sequence ID" value="EOB06774.1"/>
    <property type="molecule type" value="Genomic_DNA"/>
</dbReference>
<evidence type="ECO:0000313" key="2">
    <source>
        <dbReference type="Proteomes" id="UP000296049"/>
    </source>
</evidence>
<accession>R0LM37</accession>